<evidence type="ECO:0008006" key="8">
    <source>
        <dbReference type="Google" id="ProtNLM"/>
    </source>
</evidence>
<keyword evidence="1" id="KW-0812">Transmembrane</keyword>
<dbReference type="AlphaFoldDB" id="A0A814J725"/>
<organism evidence="4 6">
    <name type="scientific">Rotaria sordida</name>
    <dbReference type="NCBI Taxonomy" id="392033"/>
    <lineage>
        <taxon>Eukaryota</taxon>
        <taxon>Metazoa</taxon>
        <taxon>Spiralia</taxon>
        <taxon>Gnathifera</taxon>
        <taxon>Rotifera</taxon>
        <taxon>Eurotatoria</taxon>
        <taxon>Bdelloidea</taxon>
        <taxon>Philodinida</taxon>
        <taxon>Philodinidae</taxon>
        <taxon>Rotaria</taxon>
    </lineage>
</organism>
<feature type="transmembrane region" description="Helical" evidence="1">
    <location>
        <begin position="41"/>
        <end position="60"/>
    </location>
</feature>
<dbReference type="EMBL" id="CAJNOL010000174">
    <property type="protein sequence ID" value="CAF0907666.1"/>
    <property type="molecule type" value="Genomic_DNA"/>
</dbReference>
<dbReference type="Proteomes" id="UP000663836">
    <property type="component" value="Unassembled WGS sequence"/>
</dbReference>
<evidence type="ECO:0000313" key="6">
    <source>
        <dbReference type="Proteomes" id="UP000663864"/>
    </source>
</evidence>
<dbReference type="Proteomes" id="UP000663870">
    <property type="component" value="Unassembled WGS sequence"/>
</dbReference>
<comment type="caution">
    <text evidence="4">The sequence shown here is derived from an EMBL/GenBank/DDBJ whole genome shotgun (WGS) entry which is preliminary data.</text>
</comment>
<evidence type="ECO:0000313" key="2">
    <source>
        <dbReference type="EMBL" id="CAF0896133.1"/>
    </source>
</evidence>
<evidence type="ECO:0000313" key="3">
    <source>
        <dbReference type="EMBL" id="CAF0907666.1"/>
    </source>
</evidence>
<keyword evidence="7" id="KW-1185">Reference proteome</keyword>
<gene>
    <name evidence="5" type="ORF">JBS370_LOCUS17994</name>
    <name evidence="3" type="ORF">JXQ802_LOCUS9475</name>
    <name evidence="2" type="ORF">PYM288_LOCUS9280</name>
    <name evidence="4" type="ORF">ZHD862_LOCUS14072</name>
</gene>
<dbReference type="Proteomes" id="UP000663864">
    <property type="component" value="Unassembled WGS sequence"/>
</dbReference>
<evidence type="ECO:0000256" key="1">
    <source>
        <dbReference type="SAM" id="Phobius"/>
    </source>
</evidence>
<dbReference type="EMBL" id="CAJNOH010000133">
    <property type="protein sequence ID" value="CAF0896133.1"/>
    <property type="molecule type" value="Genomic_DNA"/>
</dbReference>
<name>A0A814J725_9BILA</name>
<reference evidence="4" key="1">
    <citation type="submission" date="2021-02" db="EMBL/GenBank/DDBJ databases">
        <authorList>
            <person name="Nowell W R."/>
        </authorList>
    </citation>
    <scope>NUCLEOTIDE SEQUENCE</scope>
</reference>
<protein>
    <recommendedName>
        <fullName evidence="8">Transmembrane protein</fullName>
    </recommendedName>
</protein>
<dbReference type="EMBL" id="CAJNOT010000599">
    <property type="protein sequence ID" value="CAF1031602.1"/>
    <property type="molecule type" value="Genomic_DNA"/>
</dbReference>
<evidence type="ECO:0000313" key="5">
    <source>
        <dbReference type="EMBL" id="CAF3846696.1"/>
    </source>
</evidence>
<keyword evidence="1" id="KW-0472">Membrane</keyword>
<dbReference type="Proteomes" id="UP000663854">
    <property type="component" value="Unassembled WGS sequence"/>
</dbReference>
<accession>A0A814J725</accession>
<sequence>MIFEHHHYLHFRILAISCNNISLMNTSTRITTNRMLHMNSFIILSFCILSSILLCLYAIFHNRQSISLSSIIKQKINRKSFHFDKEQLLKRKKREQNILTINDSSSTSSTVITQQTSSISWKTNSSNKSNSSF</sequence>
<proteinExistence type="predicted"/>
<dbReference type="EMBL" id="CAJOBD010001993">
    <property type="protein sequence ID" value="CAF3846696.1"/>
    <property type="molecule type" value="Genomic_DNA"/>
</dbReference>
<evidence type="ECO:0000313" key="7">
    <source>
        <dbReference type="Proteomes" id="UP000663870"/>
    </source>
</evidence>
<keyword evidence="1" id="KW-1133">Transmembrane helix</keyword>
<evidence type="ECO:0000313" key="4">
    <source>
        <dbReference type="EMBL" id="CAF1031602.1"/>
    </source>
</evidence>